<reference evidence="2" key="2">
    <citation type="submission" date="2025-08" db="UniProtKB">
        <authorList>
            <consortium name="RefSeq"/>
        </authorList>
    </citation>
    <scope>IDENTIFICATION</scope>
</reference>
<name>A0AAJ8DXY8_ASPNG</name>
<dbReference type="RefSeq" id="XP_059600200.1">
    <property type="nucleotide sequence ID" value="XM_059746891.1"/>
</dbReference>
<dbReference type="AlphaFoldDB" id="A0AAJ8DXY8"/>
<accession>A0AAJ8DXY8</accession>
<organism evidence="2">
    <name type="scientific">Aspergillus niger</name>
    <dbReference type="NCBI Taxonomy" id="5061"/>
    <lineage>
        <taxon>Eukaryota</taxon>
        <taxon>Fungi</taxon>
        <taxon>Dikarya</taxon>
        <taxon>Ascomycota</taxon>
        <taxon>Pezizomycotina</taxon>
        <taxon>Eurotiomycetes</taxon>
        <taxon>Eurotiomycetidae</taxon>
        <taxon>Eurotiales</taxon>
        <taxon>Aspergillaceae</taxon>
        <taxon>Aspergillus</taxon>
        <taxon>Aspergillus subgen. Circumdati</taxon>
    </lineage>
</organism>
<gene>
    <name evidence="2" type="ORF">An03g01100</name>
</gene>
<sequence length="265" mass="29124">MVRAIVMFFGCCADIQYGISVLSSEGVRPAWLHYGPQRSLSLHLSTTSSLVALLSPSRKMGPGIRLPCGINTGEDLSLLLSRKCKFAGGTELFRADSSSRHYWIVLREEKHRIISRDHDPGSTAWHDQQKKKGVPSQARLVPRPQYRPVLFSLLSLKVASLILPVLDTHPTTVSDVRRIQPRMVFPIGESLLSLFVPLDLSCTDTTLLNGKLTQGKRWNIPAMRQRIRIRVLCSNGCCGCLGAGLSGALHTAAISKGPVIAAFWS</sequence>
<proteinExistence type="predicted"/>
<dbReference type="KEGG" id="ang:An03g01100"/>
<feature type="region of interest" description="Disordered" evidence="1">
    <location>
        <begin position="117"/>
        <end position="137"/>
    </location>
</feature>
<evidence type="ECO:0000256" key="1">
    <source>
        <dbReference type="SAM" id="MobiDB-lite"/>
    </source>
</evidence>
<evidence type="ECO:0000313" key="2">
    <source>
        <dbReference type="RefSeq" id="XP_059600200.1"/>
    </source>
</evidence>
<protein>
    <submittedName>
        <fullName evidence="2">Uncharacterized protein</fullName>
    </submittedName>
</protein>
<reference evidence="2" key="1">
    <citation type="submission" date="2025-02" db="EMBL/GenBank/DDBJ databases">
        <authorList>
            <consortium name="NCBI Genome Project"/>
        </authorList>
    </citation>
    <scope>NUCLEOTIDE SEQUENCE</scope>
</reference>
<dbReference type="GeneID" id="84590617"/>
<dbReference type="VEuPathDB" id="FungiDB:An03g01100"/>